<dbReference type="InterPro" id="IPR008523">
    <property type="entry name" value="DUF805"/>
</dbReference>
<feature type="transmembrane region" description="Helical" evidence="1">
    <location>
        <begin position="50"/>
        <end position="72"/>
    </location>
</feature>
<reference evidence="2 3" key="2">
    <citation type="submission" date="2019-08" db="EMBL/GenBank/DDBJ databases">
        <authorList>
            <person name="Brilhante M."/>
            <person name="Perreten V."/>
        </authorList>
    </citation>
    <scope>NUCLEOTIDE SEQUENCE [LARGE SCALE GENOMIC DNA]</scope>
    <source>
        <strain evidence="2 3">MCP106</strain>
    </source>
</reference>
<evidence type="ECO:0000313" key="2">
    <source>
        <dbReference type="EMBL" id="TYK59698.1"/>
    </source>
</evidence>
<name>A0A5D3GJ66_9PSED</name>
<keyword evidence="1" id="KW-0472">Membrane</keyword>
<dbReference type="GO" id="GO:0005886">
    <property type="term" value="C:plasma membrane"/>
    <property type="evidence" value="ECO:0007669"/>
    <property type="project" value="TreeGrafter"/>
</dbReference>
<dbReference type="PANTHER" id="PTHR34980:SF2">
    <property type="entry name" value="INNER MEMBRANE PROTEIN YHAH-RELATED"/>
    <property type="match status" value="1"/>
</dbReference>
<evidence type="ECO:0000256" key="1">
    <source>
        <dbReference type="SAM" id="Phobius"/>
    </source>
</evidence>
<accession>A0A5D3GJ66</accession>
<feature type="transmembrane region" description="Helical" evidence="1">
    <location>
        <begin position="84"/>
        <end position="103"/>
    </location>
</feature>
<proteinExistence type="predicted"/>
<dbReference type="PANTHER" id="PTHR34980">
    <property type="entry name" value="INNER MEMBRANE PROTEIN-RELATED-RELATED"/>
    <property type="match status" value="1"/>
</dbReference>
<sequence length="124" mass="14331">MNWCFQAIKNYAKFSGRACRREYWAFVVMDIMLIWGSILIAYLAEVLSSPWFIVPFGFYVLFMIPPAVSVTFRRLHDVNITGAYALWFLIPVVGFIMVSVRLFTQGDKGENDYGLPPSRKFLSE</sequence>
<dbReference type="RefSeq" id="WP_148852280.1">
    <property type="nucleotide sequence ID" value="NZ_VSRO01000001.1"/>
</dbReference>
<dbReference type="AlphaFoldDB" id="A0A5D3GJ66"/>
<gene>
    <name evidence="2" type="ORF">FXO26_00895</name>
</gene>
<dbReference type="Proteomes" id="UP000324029">
    <property type="component" value="Unassembled WGS sequence"/>
</dbReference>
<evidence type="ECO:0000313" key="3">
    <source>
        <dbReference type="Proteomes" id="UP000324029"/>
    </source>
</evidence>
<keyword evidence="1" id="KW-0812">Transmembrane</keyword>
<feature type="transmembrane region" description="Helical" evidence="1">
    <location>
        <begin position="23"/>
        <end position="44"/>
    </location>
</feature>
<protein>
    <submittedName>
        <fullName evidence="2">DUF805 domain-containing protein</fullName>
    </submittedName>
</protein>
<dbReference type="EMBL" id="VSRO01000001">
    <property type="protein sequence ID" value="TYK59698.1"/>
    <property type="molecule type" value="Genomic_DNA"/>
</dbReference>
<reference evidence="2 3" key="1">
    <citation type="submission" date="2019-08" db="EMBL/GenBank/DDBJ databases">
        <title>Subclass B2 metallo-beta lactamase from Pseudomonas synxantha.</title>
        <authorList>
            <person name="Poirel L."/>
            <person name="Palmieri M."/>
            <person name="Masseron A."/>
            <person name="Perreten V."/>
            <person name="Nordman P."/>
        </authorList>
    </citation>
    <scope>NUCLEOTIDE SEQUENCE [LARGE SCALE GENOMIC DNA]</scope>
    <source>
        <strain evidence="2 3">MCP106</strain>
    </source>
</reference>
<comment type="caution">
    <text evidence="2">The sequence shown here is derived from an EMBL/GenBank/DDBJ whole genome shotgun (WGS) entry which is preliminary data.</text>
</comment>
<dbReference type="Pfam" id="PF05656">
    <property type="entry name" value="DUF805"/>
    <property type="match status" value="1"/>
</dbReference>
<keyword evidence="1" id="KW-1133">Transmembrane helix</keyword>
<organism evidence="2 3">
    <name type="scientific">Pseudomonas synxantha</name>
    <dbReference type="NCBI Taxonomy" id="47883"/>
    <lineage>
        <taxon>Bacteria</taxon>
        <taxon>Pseudomonadati</taxon>
        <taxon>Pseudomonadota</taxon>
        <taxon>Gammaproteobacteria</taxon>
        <taxon>Pseudomonadales</taxon>
        <taxon>Pseudomonadaceae</taxon>
        <taxon>Pseudomonas</taxon>
    </lineage>
</organism>